<dbReference type="PANTHER" id="PTHR22588:SF3">
    <property type="entry name" value="VWFA DOMAIN-CONTAINING PROTEIN"/>
    <property type="match status" value="1"/>
</dbReference>
<sequence>MLVSTMEELMFRIRKLGIIVFMTFVLFLQMGLNGGICTVNQANAASLGAVPIEGYDAVFVLDTSYSMRDTDPEGIAAEVINMFMDLSDADRTRVGFVAYNHNVVASKPLTTIAVAAQKSQIQQDIRTLNRSGYTDLGLGLRKGSELLAAGASQGRQPFMILLSDGETDFGASSGSRSKGDSNNDVSSVIKSAQTKGYPVYTIGLNHDGTVNRQELERIASQTGGASFITSSAEDLPEILNRIFASQIRSKLVPIAAITTTGEMQELTVTLPDSSMEEANLVLLSEHPLLETQLYSNSENVRRYKSSRYAILKIEHPQAGKVKLKLRGIRGDLVKINLLGSYRLEAEATMGGKQATATHGDKPVQLLKGQATPFQAQLLLPDSQKLTDEAVYTSLQAHIIVTPKGGTAKKVPMTYKSGAFHTEYAFPQTGDYTWQLSLDSPQWYRKGTVHKVHAANAAPQVLKDLTIRLVKEDGDSRRSLSDFIIDPNHDKLNYKLDSEASGDAVHAEINGNDLLLSELHTGDTQLKITATDPEGASSSATLTVSVQSRYTAIKWTVAISVVVAAFLYWFLRPKPQFAGRIEGYFLATASGQEIPVKSWPLTSFPGRKVSLQELFRTLDVHEPLPEAERILFSAGKKGSLIVKHDTRCALQHGKIRLARNKKAVMEYSDKLYITFEDGVTEIELRYKAIKPNTSVYTDHIQAPTG</sequence>
<dbReference type="Pfam" id="PF00092">
    <property type="entry name" value="VWA"/>
    <property type="match status" value="1"/>
</dbReference>
<dbReference type="InterPro" id="IPR002035">
    <property type="entry name" value="VWF_A"/>
</dbReference>
<reference evidence="3" key="1">
    <citation type="submission" date="2016-05" db="EMBL/GenBank/DDBJ databases">
        <title>Whole genome shotgun sequencing of cultured foodborne pathogen.</title>
        <authorList>
            <person name="Zheng J."/>
            <person name="Timme R."/>
            <person name="Allard M."/>
            <person name="Strain E."/>
            <person name="Luo Y."/>
            <person name="Brown E."/>
        </authorList>
    </citation>
    <scope>NUCLEOTIDE SEQUENCE [LARGE SCALE GENOMIC DNA]</scope>
    <source>
        <strain evidence="3">CFSAN034343</strain>
    </source>
</reference>
<dbReference type="PROSITE" id="PS50234">
    <property type="entry name" value="VWFA"/>
    <property type="match status" value="1"/>
</dbReference>
<evidence type="ECO:0000313" key="2">
    <source>
        <dbReference type="EMBL" id="ODA06245.1"/>
    </source>
</evidence>
<evidence type="ECO:0000259" key="1">
    <source>
        <dbReference type="PROSITE" id="PS50234"/>
    </source>
</evidence>
<organism evidence="2 3">
    <name type="scientific">Paenibacillus polymyxa</name>
    <name type="common">Bacillus polymyxa</name>
    <dbReference type="NCBI Taxonomy" id="1406"/>
    <lineage>
        <taxon>Bacteria</taxon>
        <taxon>Bacillati</taxon>
        <taxon>Bacillota</taxon>
        <taxon>Bacilli</taxon>
        <taxon>Bacillales</taxon>
        <taxon>Paenibacillaceae</taxon>
        <taxon>Paenibacillus</taxon>
    </lineage>
</organism>
<keyword evidence="3" id="KW-1185">Reference proteome</keyword>
<dbReference type="PANTHER" id="PTHR22588">
    <property type="entry name" value="VWFA DOMAIN-CONTAINING PROTEIN"/>
    <property type="match status" value="1"/>
</dbReference>
<accession>A0ABX2Z4V3</accession>
<dbReference type="EMBL" id="LYND01000184">
    <property type="protein sequence ID" value="ODA06245.1"/>
    <property type="molecule type" value="Genomic_DNA"/>
</dbReference>
<gene>
    <name evidence="2" type="ORF">A7312_15180</name>
</gene>
<evidence type="ECO:0000313" key="3">
    <source>
        <dbReference type="Proteomes" id="UP000094974"/>
    </source>
</evidence>
<dbReference type="InterPro" id="IPR036465">
    <property type="entry name" value="vWFA_dom_sf"/>
</dbReference>
<name>A0ABX2Z4V3_PAEPO</name>
<proteinExistence type="predicted"/>
<dbReference type="Proteomes" id="UP000094974">
    <property type="component" value="Unassembled WGS sequence"/>
</dbReference>
<feature type="domain" description="VWFA" evidence="1">
    <location>
        <begin position="56"/>
        <end position="242"/>
    </location>
</feature>
<dbReference type="Gene3D" id="3.40.50.410">
    <property type="entry name" value="von Willebrand factor, type A domain"/>
    <property type="match status" value="1"/>
</dbReference>
<dbReference type="InterPro" id="IPR052229">
    <property type="entry name" value="Collagen-VI/PIF"/>
</dbReference>
<comment type="caution">
    <text evidence="2">The sequence shown here is derived from an EMBL/GenBank/DDBJ whole genome shotgun (WGS) entry which is preliminary data.</text>
</comment>
<dbReference type="SUPFAM" id="SSF53300">
    <property type="entry name" value="vWA-like"/>
    <property type="match status" value="1"/>
</dbReference>
<dbReference type="SMART" id="SM00327">
    <property type="entry name" value="VWA"/>
    <property type="match status" value="1"/>
</dbReference>
<dbReference type="CDD" id="cd00198">
    <property type="entry name" value="vWFA"/>
    <property type="match status" value="1"/>
</dbReference>
<protein>
    <recommendedName>
        <fullName evidence="1">VWFA domain-containing protein</fullName>
    </recommendedName>
</protein>